<protein>
    <submittedName>
        <fullName evidence="2">Uncharacterized protein</fullName>
    </submittedName>
</protein>
<dbReference type="Proteomes" id="UP000037035">
    <property type="component" value="Unassembled WGS sequence"/>
</dbReference>
<dbReference type="VEuPathDB" id="FungiDB:VP01_1726g1"/>
<feature type="transmembrane region" description="Helical" evidence="1">
    <location>
        <begin position="226"/>
        <end position="245"/>
    </location>
</feature>
<sequence length="535" mass="61088">MGTPLQWHMPGKCHKWSPGVLGRGGTNKRQALMEKFKEQDNEENIQYLGEYLEDHIQGQISPPFIIYSGPNKPSFYNIELPSRSCYKDLGYIITLTSKNAIVVSSCTLAVHLVVEIPSPISYRTLHTISFNYVFMVHIPQHKLFYYFVVYFTILQIFGYFGVSLRLTVALGSYYAGLHCFQQKYTVRKAHQHLSANSYDKEPITHIRRSIIIKLTSGLYKEKYHHQIYFCISCVVLCVIFLNFIYMQVLSRASLFSFLSLCVNKDIHYHSHDLSPLPFLSPMIILEHGAIRSVGSYLKSQKLLIYMHTCHYHILMHHSLPANFNVHGENLRKASGRFIKGLCLLIQLNFYGMTKNQQSMNHTNTVHIAEISKKCISYNLMHQPKGLVLFSKDSNKFAQCVGLQSTIPSNCIHAPSPTTYTVEKSTKSALENHDNYSQASLATCPHPHPLCAQNLLHPQVICPCTGMLTKQGRRFLRRASTNVISCCTMISFVVILGTRWRGQTSYTKRIYRIMGGADSSSQARSTDMMRMDEWVV</sequence>
<organism evidence="2 3">
    <name type="scientific">Puccinia sorghi</name>
    <dbReference type="NCBI Taxonomy" id="27349"/>
    <lineage>
        <taxon>Eukaryota</taxon>
        <taxon>Fungi</taxon>
        <taxon>Dikarya</taxon>
        <taxon>Basidiomycota</taxon>
        <taxon>Pucciniomycotina</taxon>
        <taxon>Pucciniomycetes</taxon>
        <taxon>Pucciniales</taxon>
        <taxon>Pucciniaceae</taxon>
        <taxon>Puccinia</taxon>
    </lineage>
</organism>
<dbReference type="EMBL" id="LAVV01006533">
    <property type="protein sequence ID" value="KNZ59464.1"/>
    <property type="molecule type" value="Genomic_DNA"/>
</dbReference>
<proteinExistence type="predicted"/>
<evidence type="ECO:0000313" key="3">
    <source>
        <dbReference type="Proteomes" id="UP000037035"/>
    </source>
</evidence>
<gene>
    <name evidence="2" type="ORF">VP01_1726g1</name>
</gene>
<name>A0A0L6VFF6_9BASI</name>
<feature type="transmembrane region" description="Helical" evidence="1">
    <location>
        <begin position="143"/>
        <end position="162"/>
    </location>
</feature>
<keyword evidence="1" id="KW-1133">Transmembrane helix</keyword>
<accession>A0A0L6VFF6</accession>
<evidence type="ECO:0000313" key="2">
    <source>
        <dbReference type="EMBL" id="KNZ59464.1"/>
    </source>
</evidence>
<evidence type="ECO:0000256" key="1">
    <source>
        <dbReference type="SAM" id="Phobius"/>
    </source>
</evidence>
<comment type="caution">
    <text evidence="2">The sequence shown here is derived from an EMBL/GenBank/DDBJ whole genome shotgun (WGS) entry which is preliminary data.</text>
</comment>
<keyword evidence="1" id="KW-0472">Membrane</keyword>
<keyword evidence="3" id="KW-1185">Reference proteome</keyword>
<keyword evidence="1" id="KW-0812">Transmembrane</keyword>
<dbReference type="AlphaFoldDB" id="A0A0L6VFF6"/>
<reference evidence="2 3" key="1">
    <citation type="submission" date="2015-08" db="EMBL/GenBank/DDBJ databases">
        <title>Next Generation Sequencing and Analysis of the Genome of Puccinia sorghi L Schw, the Causal Agent of Maize Common Rust.</title>
        <authorList>
            <person name="Rochi L."/>
            <person name="Burguener G."/>
            <person name="Darino M."/>
            <person name="Turjanski A."/>
            <person name="Kreff E."/>
            <person name="Dieguez M.J."/>
            <person name="Sacco F."/>
        </authorList>
    </citation>
    <scope>NUCLEOTIDE SEQUENCE [LARGE SCALE GENOMIC DNA]</scope>
    <source>
        <strain evidence="2 3">RO10H11247</strain>
    </source>
</reference>